<dbReference type="Pfam" id="PF07730">
    <property type="entry name" value="HisKA_3"/>
    <property type="match status" value="1"/>
</dbReference>
<evidence type="ECO:0000256" key="5">
    <source>
        <dbReference type="ARBA" id="ARBA00022741"/>
    </source>
</evidence>
<name>A0ABV9W7Y6_9ACTN</name>
<evidence type="ECO:0000256" key="2">
    <source>
        <dbReference type="ARBA" id="ARBA00012438"/>
    </source>
</evidence>
<keyword evidence="4" id="KW-0808">Transferase</keyword>
<dbReference type="CDD" id="cd16917">
    <property type="entry name" value="HATPase_UhpB-NarQ-NarX-like"/>
    <property type="match status" value="1"/>
</dbReference>
<comment type="catalytic activity">
    <reaction evidence="1">
        <text>ATP + protein L-histidine = ADP + protein N-phospho-L-histidine.</text>
        <dbReference type="EC" id="2.7.13.3"/>
    </reaction>
</comment>
<dbReference type="Gene3D" id="1.20.5.1930">
    <property type="match status" value="1"/>
</dbReference>
<evidence type="ECO:0000256" key="4">
    <source>
        <dbReference type="ARBA" id="ARBA00022679"/>
    </source>
</evidence>
<evidence type="ECO:0000313" key="11">
    <source>
        <dbReference type="Proteomes" id="UP001595912"/>
    </source>
</evidence>
<keyword evidence="5" id="KW-0547">Nucleotide-binding</keyword>
<feature type="domain" description="GAF" evidence="9">
    <location>
        <begin position="34"/>
        <end position="181"/>
    </location>
</feature>
<protein>
    <recommendedName>
        <fullName evidence="2">histidine kinase</fullName>
        <ecNumber evidence="2">2.7.13.3</ecNumber>
    </recommendedName>
</protein>
<proteinExistence type="predicted"/>
<keyword evidence="3" id="KW-0597">Phosphoprotein</keyword>
<sequence length="382" mass="39764">MTSSPERNANDLTRFVAAQAALWRVAMLVGRGAPQAEVFDAVATELGQLAGADGASIVRNESDGTATVVAGWGRSGAVIPVGANVSLEGHSVTALVSRTGRSARMDSYADAPGQLAAILREQGIRSTVGAPIVVEGRVWGVVTASMSRDEPLAPDAEVRLAYSTELLAAVIANAQARADLAASRAREAAVADQARRRIERNLHDGVQQQLVALILEVGNAQMNIPAEMPQLRQLLATVKQGLTGLLDDLRDISRGLYPAILADIGLQPALNGLVRRSPVPVELNAHLAGRLPEPAEVAAYYIVSESLANAAKHAHASRVRIDAAVRDGWLHLSVADDGAGGADPARGSGLVGLTDRVDAMGGSITINSPAGQGTHLQVHLPL</sequence>
<dbReference type="InterPro" id="IPR050482">
    <property type="entry name" value="Sensor_HK_TwoCompSys"/>
</dbReference>
<dbReference type="Gene3D" id="3.30.450.40">
    <property type="match status" value="1"/>
</dbReference>
<evidence type="ECO:0000256" key="3">
    <source>
        <dbReference type="ARBA" id="ARBA00022553"/>
    </source>
</evidence>
<dbReference type="PANTHER" id="PTHR24421">
    <property type="entry name" value="NITRATE/NITRITE SENSOR PROTEIN NARX-RELATED"/>
    <property type="match status" value="1"/>
</dbReference>
<dbReference type="InterPro" id="IPR003018">
    <property type="entry name" value="GAF"/>
</dbReference>
<dbReference type="InterPro" id="IPR036890">
    <property type="entry name" value="HATPase_C_sf"/>
</dbReference>
<comment type="caution">
    <text evidence="10">The sequence shown here is derived from an EMBL/GenBank/DDBJ whole genome shotgun (WGS) entry which is preliminary data.</text>
</comment>
<keyword evidence="11" id="KW-1185">Reference proteome</keyword>
<dbReference type="RefSeq" id="WP_380123605.1">
    <property type="nucleotide sequence ID" value="NZ_JBHSIU010000054.1"/>
</dbReference>
<dbReference type="InterPro" id="IPR011712">
    <property type="entry name" value="Sig_transdc_His_kin_sub3_dim/P"/>
</dbReference>
<evidence type="ECO:0000256" key="1">
    <source>
        <dbReference type="ARBA" id="ARBA00000085"/>
    </source>
</evidence>
<evidence type="ECO:0000313" key="10">
    <source>
        <dbReference type="EMBL" id="MFC5004085.1"/>
    </source>
</evidence>
<reference evidence="11" key="1">
    <citation type="journal article" date="2019" name="Int. J. Syst. Evol. Microbiol.">
        <title>The Global Catalogue of Microorganisms (GCM) 10K type strain sequencing project: providing services to taxonomists for standard genome sequencing and annotation.</title>
        <authorList>
            <consortium name="The Broad Institute Genomics Platform"/>
            <consortium name="The Broad Institute Genome Sequencing Center for Infectious Disease"/>
            <person name="Wu L."/>
            <person name="Ma J."/>
        </authorList>
    </citation>
    <scope>NUCLEOTIDE SEQUENCE [LARGE SCALE GENOMIC DNA]</scope>
    <source>
        <strain evidence="11">CGMCC 4.7152</strain>
    </source>
</reference>
<evidence type="ECO:0000256" key="8">
    <source>
        <dbReference type="ARBA" id="ARBA00023012"/>
    </source>
</evidence>
<dbReference type="InterPro" id="IPR029016">
    <property type="entry name" value="GAF-like_dom_sf"/>
</dbReference>
<dbReference type="SMART" id="SM00065">
    <property type="entry name" value="GAF"/>
    <property type="match status" value="1"/>
</dbReference>
<accession>A0ABV9W7Y6</accession>
<evidence type="ECO:0000256" key="6">
    <source>
        <dbReference type="ARBA" id="ARBA00022777"/>
    </source>
</evidence>
<evidence type="ECO:0000256" key="7">
    <source>
        <dbReference type="ARBA" id="ARBA00022840"/>
    </source>
</evidence>
<dbReference type="GO" id="GO:0016301">
    <property type="term" value="F:kinase activity"/>
    <property type="evidence" value="ECO:0007669"/>
    <property type="project" value="UniProtKB-KW"/>
</dbReference>
<keyword evidence="6 10" id="KW-0418">Kinase</keyword>
<dbReference type="InterPro" id="IPR003594">
    <property type="entry name" value="HATPase_dom"/>
</dbReference>
<dbReference type="PANTHER" id="PTHR24421:SF10">
    <property type="entry name" value="NITRATE_NITRITE SENSOR PROTEIN NARQ"/>
    <property type="match status" value="1"/>
</dbReference>
<dbReference type="Gene3D" id="3.30.565.10">
    <property type="entry name" value="Histidine kinase-like ATPase, C-terminal domain"/>
    <property type="match status" value="1"/>
</dbReference>
<evidence type="ECO:0000259" key="9">
    <source>
        <dbReference type="SMART" id="SM00065"/>
    </source>
</evidence>
<dbReference type="Pfam" id="PF01590">
    <property type="entry name" value="GAF"/>
    <property type="match status" value="1"/>
</dbReference>
<dbReference type="EMBL" id="JBHSIU010000054">
    <property type="protein sequence ID" value="MFC5004085.1"/>
    <property type="molecule type" value="Genomic_DNA"/>
</dbReference>
<organism evidence="10 11">
    <name type="scientific">Dactylosporangium cerinum</name>
    <dbReference type="NCBI Taxonomy" id="1434730"/>
    <lineage>
        <taxon>Bacteria</taxon>
        <taxon>Bacillati</taxon>
        <taxon>Actinomycetota</taxon>
        <taxon>Actinomycetes</taxon>
        <taxon>Micromonosporales</taxon>
        <taxon>Micromonosporaceae</taxon>
        <taxon>Dactylosporangium</taxon>
    </lineage>
</organism>
<gene>
    <name evidence="10" type="ORF">ACFPIJ_40445</name>
</gene>
<dbReference type="Proteomes" id="UP001595912">
    <property type="component" value="Unassembled WGS sequence"/>
</dbReference>
<keyword evidence="8" id="KW-0902">Two-component regulatory system</keyword>
<dbReference type="Pfam" id="PF02518">
    <property type="entry name" value="HATPase_c"/>
    <property type="match status" value="1"/>
</dbReference>
<keyword evidence="7" id="KW-0067">ATP-binding</keyword>
<dbReference type="EC" id="2.7.13.3" evidence="2"/>
<dbReference type="SUPFAM" id="SSF55874">
    <property type="entry name" value="ATPase domain of HSP90 chaperone/DNA topoisomerase II/histidine kinase"/>
    <property type="match status" value="1"/>
</dbReference>
<dbReference type="SUPFAM" id="SSF55781">
    <property type="entry name" value="GAF domain-like"/>
    <property type="match status" value="1"/>
</dbReference>